<keyword evidence="7" id="KW-0732">Signal</keyword>
<keyword evidence="5 17" id="KW-0812">Transmembrane</keyword>
<evidence type="ECO:0000256" key="10">
    <source>
        <dbReference type="ARBA" id="ARBA00022989"/>
    </source>
</evidence>
<dbReference type="GO" id="GO:0004672">
    <property type="term" value="F:protein kinase activity"/>
    <property type="evidence" value="ECO:0007669"/>
    <property type="project" value="InterPro"/>
</dbReference>
<evidence type="ECO:0000256" key="17">
    <source>
        <dbReference type="SAM" id="Phobius"/>
    </source>
</evidence>
<evidence type="ECO:0000256" key="16">
    <source>
        <dbReference type="SAM" id="MobiDB-lite"/>
    </source>
</evidence>
<dbReference type="FunFam" id="3.30.70.1230:FF:000035">
    <property type="entry name" value="Guanylate cyclase"/>
    <property type="match status" value="1"/>
</dbReference>
<keyword evidence="9" id="KW-0460">Magnesium</keyword>
<evidence type="ECO:0000256" key="8">
    <source>
        <dbReference type="ARBA" id="ARBA00022741"/>
    </source>
</evidence>
<dbReference type="GO" id="GO:0043005">
    <property type="term" value="C:neuron projection"/>
    <property type="evidence" value="ECO:0007669"/>
    <property type="project" value="UniProtKB-ARBA"/>
</dbReference>
<dbReference type="InterPro" id="IPR011009">
    <property type="entry name" value="Kinase-like_dom_sf"/>
</dbReference>
<dbReference type="GO" id="GO:0007168">
    <property type="term" value="P:receptor guanylyl cyclase signaling pathway"/>
    <property type="evidence" value="ECO:0007669"/>
    <property type="project" value="TreeGrafter"/>
</dbReference>
<keyword evidence="8" id="KW-0547">Nucleotide-binding</keyword>
<evidence type="ECO:0000256" key="6">
    <source>
        <dbReference type="ARBA" id="ARBA00022723"/>
    </source>
</evidence>
<keyword evidence="11" id="KW-0342">GTP-binding</keyword>
<evidence type="ECO:0000313" key="20">
    <source>
        <dbReference type="EMBL" id="CAB3398280.1"/>
    </source>
</evidence>
<accession>A0A8S1E8W3</accession>
<comment type="subcellular location">
    <subcellularLocation>
        <location evidence="2">Cell membrane</location>
        <topology evidence="2">Single-pass membrane protein</topology>
    </subcellularLocation>
</comment>
<evidence type="ECO:0000259" key="18">
    <source>
        <dbReference type="PROSITE" id="PS50011"/>
    </source>
</evidence>
<evidence type="ECO:0000256" key="12">
    <source>
        <dbReference type="ARBA" id="ARBA00023136"/>
    </source>
</evidence>
<dbReference type="EC" id="4.6.1.2" evidence="3"/>
<keyword evidence="4" id="KW-1003">Cell membrane</keyword>
<reference evidence="20 21" key="1">
    <citation type="submission" date="2020-04" db="EMBL/GenBank/DDBJ databases">
        <authorList>
            <person name="Laetsch R D."/>
            <person name="Stevens L."/>
            <person name="Kumar S."/>
            <person name="Blaxter L. M."/>
        </authorList>
    </citation>
    <scope>NUCLEOTIDE SEQUENCE [LARGE SCALE GENOMIC DNA]</scope>
</reference>
<dbReference type="InterPro" id="IPR000719">
    <property type="entry name" value="Prot_kinase_dom"/>
</dbReference>
<organism evidence="20 21">
    <name type="scientific">Caenorhabditis bovis</name>
    <dbReference type="NCBI Taxonomy" id="2654633"/>
    <lineage>
        <taxon>Eukaryota</taxon>
        <taxon>Metazoa</taxon>
        <taxon>Ecdysozoa</taxon>
        <taxon>Nematoda</taxon>
        <taxon>Chromadorea</taxon>
        <taxon>Rhabditida</taxon>
        <taxon>Rhabditina</taxon>
        <taxon>Rhabditomorpha</taxon>
        <taxon>Rhabditoidea</taxon>
        <taxon>Rhabditidae</taxon>
        <taxon>Peloderinae</taxon>
        <taxon>Caenorhabditis</taxon>
    </lineage>
</organism>
<dbReference type="GO" id="GO:0004016">
    <property type="term" value="F:adenylate cyclase activity"/>
    <property type="evidence" value="ECO:0007669"/>
    <property type="project" value="TreeGrafter"/>
</dbReference>
<dbReference type="InterPro" id="IPR001054">
    <property type="entry name" value="A/G_cyclase"/>
</dbReference>
<dbReference type="InterPro" id="IPR050401">
    <property type="entry name" value="Cyclic_nucleotide_synthase"/>
</dbReference>
<evidence type="ECO:0000256" key="15">
    <source>
        <dbReference type="ARBA" id="ARBA00023293"/>
    </source>
</evidence>
<feature type="compositionally biased region" description="Low complexity" evidence="16">
    <location>
        <begin position="1167"/>
        <end position="1187"/>
    </location>
</feature>
<keyword evidence="10 17" id="KW-1133">Transmembrane helix</keyword>
<comment type="caution">
    <text evidence="20">The sequence shown here is derived from an EMBL/GenBank/DDBJ whole genome shotgun (WGS) entry which is preliminary data.</text>
</comment>
<dbReference type="InterPro" id="IPR001245">
    <property type="entry name" value="Ser-Thr/Tyr_kinase_cat_dom"/>
</dbReference>
<gene>
    <name evidence="20" type="ORF">CBOVIS_LOCUS1568</name>
</gene>
<feature type="region of interest" description="Disordered" evidence="16">
    <location>
        <begin position="1129"/>
        <end position="1149"/>
    </location>
</feature>
<dbReference type="SUPFAM" id="SSF55073">
    <property type="entry name" value="Nucleotide cyclase"/>
    <property type="match status" value="1"/>
</dbReference>
<feature type="domain" description="Guanylate cyclase" evidence="19">
    <location>
        <begin position="922"/>
        <end position="1052"/>
    </location>
</feature>
<evidence type="ECO:0000256" key="14">
    <source>
        <dbReference type="ARBA" id="ARBA00023239"/>
    </source>
</evidence>
<dbReference type="GO" id="GO:0001653">
    <property type="term" value="F:peptide receptor activity"/>
    <property type="evidence" value="ECO:0007669"/>
    <property type="project" value="TreeGrafter"/>
</dbReference>
<evidence type="ECO:0000256" key="11">
    <source>
        <dbReference type="ARBA" id="ARBA00023134"/>
    </source>
</evidence>
<keyword evidence="6" id="KW-0479">Metal-binding</keyword>
<evidence type="ECO:0000256" key="3">
    <source>
        <dbReference type="ARBA" id="ARBA00012202"/>
    </source>
</evidence>
<dbReference type="SUPFAM" id="SSF56112">
    <property type="entry name" value="Protein kinase-like (PK-like)"/>
    <property type="match status" value="1"/>
</dbReference>
<dbReference type="PANTHER" id="PTHR11920">
    <property type="entry name" value="GUANYLYL CYCLASE"/>
    <property type="match status" value="1"/>
</dbReference>
<evidence type="ECO:0000313" key="21">
    <source>
        <dbReference type="Proteomes" id="UP000494206"/>
    </source>
</evidence>
<dbReference type="CDD" id="cd07302">
    <property type="entry name" value="CHD"/>
    <property type="match status" value="1"/>
</dbReference>
<keyword evidence="21" id="KW-1185">Reference proteome</keyword>
<keyword evidence="15" id="KW-0141">cGMP biosynthesis</keyword>
<dbReference type="Pfam" id="PF00211">
    <property type="entry name" value="Guanylate_cyc"/>
    <property type="match status" value="1"/>
</dbReference>
<evidence type="ECO:0000259" key="19">
    <source>
        <dbReference type="PROSITE" id="PS50125"/>
    </source>
</evidence>
<feature type="transmembrane region" description="Helical" evidence="17">
    <location>
        <begin position="480"/>
        <end position="500"/>
    </location>
</feature>
<dbReference type="GO" id="GO:0004383">
    <property type="term" value="F:guanylate cyclase activity"/>
    <property type="evidence" value="ECO:0007669"/>
    <property type="project" value="UniProtKB-EC"/>
</dbReference>
<dbReference type="GO" id="GO:0005886">
    <property type="term" value="C:plasma membrane"/>
    <property type="evidence" value="ECO:0007669"/>
    <property type="project" value="UniProtKB-SubCell"/>
</dbReference>
<dbReference type="GO" id="GO:0005525">
    <property type="term" value="F:GTP binding"/>
    <property type="evidence" value="ECO:0007669"/>
    <property type="project" value="UniProtKB-KW"/>
</dbReference>
<dbReference type="GO" id="GO:0009581">
    <property type="term" value="P:detection of external stimulus"/>
    <property type="evidence" value="ECO:0007669"/>
    <property type="project" value="UniProtKB-ARBA"/>
</dbReference>
<dbReference type="Proteomes" id="UP000494206">
    <property type="component" value="Unassembled WGS sequence"/>
</dbReference>
<dbReference type="AlphaFoldDB" id="A0A8S1E8W3"/>
<evidence type="ECO:0000256" key="9">
    <source>
        <dbReference type="ARBA" id="ARBA00022842"/>
    </source>
</evidence>
<keyword evidence="12 17" id="KW-0472">Membrane</keyword>
<dbReference type="GO" id="GO:0042330">
    <property type="term" value="P:taxis"/>
    <property type="evidence" value="ECO:0007669"/>
    <property type="project" value="UniProtKB-ARBA"/>
</dbReference>
<dbReference type="EMBL" id="CADEPM010000001">
    <property type="protein sequence ID" value="CAB3398280.1"/>
    <property type="molecule type" value="Genomic_DNA"/>
</dbReference>
<dbReference type="GO" id="GO:0046872">
    <property type="term" value="F:metal ion binding"/>
    <property type="evidence" value="ECO:0007669"/>
    <property type="project" value="UniProtKB-KW"/>
</dbReference>
<dbReference type="SMART" id="SM00044">
    <property type="entry name" value="CYCc"/>
    <property type="match status" value="1"/>
</dbReference>
<dbReference type="GO" id="GO:0009266">
    <property type="term" value="P:response to temperature stimulus"/>
    <property type="evidence" value="ECO:0007669"/>
    <property type="project" value="UniProtKB-ARBA"/>
</dbReference>
<dbReference type="GO" id="GO:0035556">
    <property type="term" value="P:intracellular signal transduction"/>
    <property type="evidence" value="ECO:0007669"/>
    <property type="project" value="InterPro"/>
</dbReference>
<dbReference type="InterPro" id="IPR029787">
    <property type="entry name" value="Nucleotide_cyclase"/>
</dbReference>
<evidence type="ECO:0000256" key="13">
    <source>
        <dbReference type="ARBA" id="ARBA00023180"/>
    </source>
</evidence>
<keyword evidence="13" id="KW-0325">Glycoprotein</keyword>
<dbReference type="Gene3D" id="3.30.70.1230">
    <property type="entry name" value="Nucleotide cyclase"/>
    <property type="match status" value="1"/>
</dbReference>
<dbReference type="Gene3D" id="1.10.510.10">
    <property type="entry name" value="Transferase(Phosphotransferase) domain 1"/>
    <property type="match status" value="1"/>
</dbReference>
<dbReference type="InterPro" id="IPR028082">
    <property type="entry name" value="Peripla_BP_I"/>
</dbReference>
<evidence type="ECO:0000256" key="7">
    <source>
        <dbReference type="ARBA" id="ARBA00022729"/>
    </source>
</evidence>
<dbReference type="GO" id="GO:0009582">
    <property type="term" value="P:detection of abiotic stimulus"/>
    <property type="evidence" value="ECO:0007669"/>
    <property type="project" value="UniProtKB-ARBA"/>
</dbReference>
<dbReference type="PROSITE" id="PS50125">
    <property type="entry name" value="GUANYLATE_CYCLASE_2"/>
    <property type="match status" value="1"/>
</dbReference>
<comment type="catalytic activity">
    <reaction evidence="1">
        <text>GTP = 3',5'-cyclic GMP + diphosphate</text>
        <dbReference type="Rhea" id="RHEA:13665"/>
        <dbReference type="ChEBI" id="CHEBI:33019"/>
        <dbReference type="ChEBI" id="CHEBI:37565"/>
        <dbReference type="ChEBI" id="CHEBI:57746"/>
        <dbReference type="EC" id="4.6.1.2"/>
    </reaction>
</comment>
<dbReference type="SUPFAM" id="SSF53822">
    <property type="entry name" value="Periplasmic binding protein-like I"/>
    <property type="match status" value="1"/>
</dbReference>
<sequence length="1202" mass="136363">MYALSFNISHQNFAVVCGQPTLPSKQSDRSDSTVGSVAECVVGGAVWKCVAVMRAYLILRIVLLLIPFCDSADIGVTVLADDSIRNAQKILDSAKSEIQKTMPSVNIDCEIVATSCENADAQYSSTFLHNFYSKSHRMMMGRTCDLDEALLYELTKRINVIRMDIFNDEYRGFPPTLKMMSRSTFNIAENMLGLIRGFNWDEIGIVECRECYNDDVTASEKNMTRIIEILKENDISVKTNINLRRNEKRERIMERLLKLEKITRVLFLFLGNNLSDYLEFFQTFYSNNVSPADFRLIIVLSKYSNIERSYPWMIDGSLLPVFEHALLLVNDLYSSPVFGNLNSKFSFSSVDEAIVSLQIYEAFFVFAVYSLNDEIRDPIDFEIVVQKLSSLKIDGPYGEIYFNKEGYRIAPFKLLVVNISYANSNYLQKLADLTIDRSCSMNACVMFNADGYDFIAIDNEEACILNEDNCKNSWFSHKNIIYVAIGILAIIVIIIVYCFCQKLGNEKGSALPSSNRKDQKLKKPKKKVNENPWLINHEDIRRLDLNALEGSQHMSLQSLQKKLEESANSKTIKSKQIATIENRFVVIEKYLLREKMRMDRADTAKALQLKSAVQHDNINPFYGFAFDKPTSMYVIWIQCFRGSLADVVLSSDRTEINFLSSQIQGSFLRDILKGLDYLHNSVIGFHGSLTSYNCMVDAHWILKLSNFGVNNLLYKWKAADTISTIDNRPLIPSSELHYYAPEVRKHLKDLMMNPKLNPSVSPMIGKKADMYSFGMVFFDILFYQKAVHLEDAPLPECQIMNIADEALIPLRPDIPDKDYHPELITILQRCWSTTPRERPDTSLARKIIDAVLKLPGSLADQMMKNMDAYTGNLEKLVEERTADLKVEQQKADDLLMELLPKMIADQLKIGKTIRAETYESATILYSDIVGFTSLCSESQPMEVVELLSGMYQRFDLIISQQGGYKMETIGDAYCVAAGLPLASRTEHVRSIAMIALLQRDLLHQFEIPHRKGQYLNCRWGFNTGSVFSGVIGIRAPRYSCFGETVSVAAKMESSGVPDRIQMTLKSQQILASNYPEFAYSTRGTMKVEGHGNFLTYWLEGFKEEKTGSGKIKEFHTHINEQLSQIKRDSSMSLDSTMERLSAPTERSRAEEEARKIMTEIRENAIKSSTMDTPPSTTSSDATETSVSPIIRADSTLSTIPEL</sequence>
<evidence type="ECO:0000256" key="4">
    <source>
        <dbReference type="ARBA" id="ARBA00022475"/>
    </source>
</evidence>
<proteinExistence type="predicted"/>
<evidence type="ECO:0000256" key="1">
    <source>
        <dbReference type="ARBA" id="ARBA00001436"/>
    </source>
</evidence>
<evidence type="ECO:0000256" key="2">
    <source>
        <dbReference type="ARBA" id="ARBA00004162"/>
    </source>
</evidence>
<dbReference type="PANTHER" id="PTHR11920:SF485">
    <property type="entry name" value="RECEPTOR-TYPE GUANYLATE CYCLASE DAF-11"/>
    <property type="match status" value="1"/>
</dbReference>
<dbReference type="PROSITE" id="PS50011">
    <property type="entry name" value="PROTEIN_KINASE_DOM"/>
    <property type="match status" value="1"/>
</dbReference>
<name>A0A8S1E8W3_9PELO</name>
<keyword evidence="14" id="KW-0456">Lyase</keyword>
<dbReference type="OrthoDB" id="1890790at2759"/>
<dbReference type="Pfam" id="PF07714">
    <property type="entry name" value="PK_Tyr_Ser-Thr"/>
    <property type="match status" value="1"/>
</dbReference>
<feature type="region of interest" description="Disordered" evidence="16">
    <location>
        <begin position="508"/>
        <end position="527"/>
    </location>
</feature>
<dbReference type="GO" id="GO:0005524">
    <property type="term" value="F:ATP binding"/>
    <property type="evidence" value="ECO:0007669"/>
    <property type="project" value="InterPro"/>
</dbReference>
<evidence type="ECO:0000256" key="5">
    <source>
        <dbReference type="ARBA" id="ARBA00022692"/>
    </source>
</evidence>
<feature type="region of interest" description="Disordered" evidence="16">
    <location>
        <begin position="1163"/>
        <end position="1202"/>
    </location>
</feature>
<protein>
    <recommendedName>
        <fullName evidence="3">guanylate cyclase</fullName>
        <ecNumber evidence="3">4.6.1.2</ecNumber>
    </recommendedName>
</protein>
<feature type="domain" description="Protein kinase" evidence="18">
    <location>
        <begin position="557"/>
        <end position="852"/>
    </location>
</feature>